<dbReference type="InterPro" id="IPR016059">
    <property type="entry name" value="DNA_ligase_ATP-dep_CS"/>
</dbReference>
<dbReference type="InterPro" id="IPR012309">
    <property type="entry name" value="DNA_ligase_ATP-dep_C"/>
</dbReference>
<comment type="similarity">
    <text evidence="1">Belongs to the ATP-dependent DNA ligase family.</text>
</comment>
<dbReference type="CDD" id="cd07906">
    <property type="entry name" value="Adenylation_DNA_ligase_LigD_LigC"/>
    <property type="match status" value="1"/>
</dbReference>
<dbReference type="EC" id="6.5.1.1" evidence="2"/>
<dbReference type="InterPro" id="IPR050191">
    <property type="entry name" value="ATP-dep_DNA_ligase"/>
</dbReference>
<accession>A0ABT1HAY2</accession>
<dbReference type="PANTHER" id="PTHR45674:SF4">
    <property type="entry name" value="DNA LIGASE 1"/>
    <property type="match status" value="1"/>
</dbReference>
<dbReference type="RefSeq" id="WP_253656657.1">
    <property type="nucleotide sequence ID" value="NZ_BAAAOE010000002.1"/>
</dbReference>
<protein>
    <recommendedName>
        <fullName evidence="2">DNA ligase (ATP)</fullName>
        <ecNumber evidence="2">6.5.1.1</ecNumber>
    </recommendedName>
</protein>
<dbReference type="Proteomes" id="UP001205740">
    <property type="component" value="Unassembled WGS sequence"/>
</dbReference>
<proteinExistence type="inferred from homology"/>
<dbReference type="Gene3D" id="2.40.50.140">
    <property type="entry name" value="Nucleic acid-binding proteins"/>
    <property type="match status" value="1"/>
</dbReference>
<evidence type="ECO:0000256" key="3">
    <source>
        <dbReference type="ARBA" id="ARBA00022598"/>
    </source>
</evidence>
<dbReference type="PROSITE" id="PS50160">
    <property type="entry name" value="DNA_LIGASE_A3"/>
    <property type="match status" value="1"/>
</dbReference>
<dbReference type="InterPro" id="IPR012340">
    <property type="entry name" value="NA-bd_OB-fold"/>
</dbReference>
<dbReference type="PANTHER" id="PTHR45674">
    <property type="entry name" value="DNA LIGASE 1/3 FAMILY MEMBER"/>
    <property type="match status" value="1"/>
</dbReference>
<dbReference type="SUPFAM" id="SSF50249">
    <property type="entry name" value="Nucleic acid-binding proteins"/>
    <property type="match status" value="1"/>
</dbReference>
<dbReference type="Gene3D" id="3.30.470.30">
    <property type="entry name" value="DNA ligase/mRNA capping enzyme"/>
    <property type="match status" value="1"/>
</dbReference>
<dbReference type="InterPro" id="IPR014146">
    <property type="entry name" value="LigD_ligase_dom"/>
</dbReference>
<evidence type="ECO:0000256" key="1">
    <source>
        <dbReference type="ARBA" id="ARBA00007572"/>
    </source>
</evidence>
<keyword evidence="7" id="KW-1185">Reference proteome</keyword>
<dbReference type="InterPro" id="IPR012310">
    <property type="entry name" value="DNA_ligase_ATP-dep_cent"/>
</dbReference>
<dbReference type="NCBIfam" id="TIGR02779">
    <property type="entry name" value="NHEJ_ligase_lig"/>
    <property type="match status" value="1"/>
</dbReference>
<dbReference type="CDD" id="cd07971">
    <property type="entry name" value="OBF_DNA_ligase_LigD"/>
    <property type="match status" value="1"/>
</dbReference>
<keyword evidence="3" id="KW-0436">Ligase</keyword>
<evidence type="ECO:0000256" key="2">
    <source>
        <dbReference type="ARBA" id="ARBA00012727"/>
    </source>
</evidence>
<gene>
    <name evidence="6" type="ORF">LX12_004300</name>
</gene>
<dbReference type="Pfam" id="PF04679">
    <property type="entry name" value="DNA_ligase_A_C"/>
    <property type="match status" value="1"/>
</dbReference>
<name>A0ABT1HAY2_9NOCA</name>
<dbReference type="EMBL" id="JAMTCG010000011">
    <property type="protein sequence ID" value="MCP2163087.1"/>
    <property type="molecule type" value="Genomic_DNA"/>
</dbReference>
<evidence type="ECO:0000313" key="6">
    <source>
        <dbReference type="EMBL" id="MCP2163087.1"/>
    </source>
</evidence>
<dbReference type="Pfam" id="PF01068">
    <property type="entry name" value="DNA_ligase_A_M"/>
    <property type="match status" value="1"/>
</dbReference>
<dbReference type="PROSITE" id="PS00697">
    <property type="entry name" value="DNA_LIGASE_A1"/>
    <property type="match status" value="1"/>
</dbReference>
<reference evidence="6 7" key="1">
    <citation type="submission" date="2022-06" db="EMBL/GenBank/DDBJ databases">
        <title>Genomic Encyclopedia of Archaeal and Bacterial Type Strains, Phase II (KMG-II): from individual species to whole genera.</title>
        <authorList>
            <person name="Goeker M."/>
        </authorList>
    </citation>
    <scope>NUCLEOTIDE SEQUENCE [LARGE SCALE GENOMIC DNA]</scope>
    <source>
        <strain evidence="6 7">DSM 45037</strain>
    </source>
</reference>
<evidence type="ECO:0000256" key="4">
    <source>
        <dbReference type="ARBA" id="ARBA00034003"/>
    </source>
</evidence>
<comment type="caution">
    <text evidence="6">The sequence shown here is derived from an EMBL/GenBank/DDBJ whole genome shotgun (WGS) entry which is preliminary data.</text>
</comment>
<organism evidence="6 7">
    <name type="scientific">Williamsia serinedens</name>
    <dbReference type="NCBI Taxonomy" id="391736"/>
    <lineage>
        <taxon>Bacteria</taxon>
        <taxon>Bacillati</taxon>
        <taxon>Actinomycetota</taxon>
        <taxon>Actinomycetes</taxon>
        <taxon>Mycobacteriales</taxon>
        <taxon>Nocardiaceae</taxon>
        <taxon>Williamsia</taxon>
    </lineage>
</organism>
<sequence length="320" mass="34554">MAAAVRVAPMLATPGSVLLGDGFAYEMKYDGQRGMATVDSRGVRLSSRNGTTITRTYPDVVAGIRRVLGGHDAILDGELVALDESGRPSFGLLQRRMHTQRAGAALVHEVPARFFVFDILASDGRDVTGLPYTGRRALLADVVADDDPVVQVPPSWTAADGVDGQVMLELATAHGLEGVVAKRLSSRYRPGERSPDWIKQPLRVSATVVVAGWIGTPGKLESLLLAAVHPTGGLRYIGHVGTGFTRVGRAELLDQLGAIERPTHPFASPPPRWASGDHVRWVHPVLLGEVHFREFTTRLRHASWRGLRPDATLPDADWPG</sequence>
<evidence type="ECO:0000313" key="7">
    <source>
        <dbReference type="Proteomes" id="UP001205740"/>
    </source>
</evidence>
<comment type="catalytic activity">
    <reaction evidence="4">
        <text>ATP + (deoxyribonucleotide)n-3'-hydroxyl + 5'-phospho-(deoxyribonucleotide)m = (deoxyribonucleotide)n+m + AMP + diphosphate.</text>
        <dbReference type="EC" id="6.5.1.1"/>
    </reaction>
</comment>
<evidence type="ECO:0000259" key="5">
    <source>
        <dbReference type="PROSITE" id="PS50160"/>
    </source>
</evidence>
<dbReference type="Gene3D" id="3.30.1490.70">
    <property type="match status" value="1"/>
</dbReference>
<feature type="domain" description="ATP-dependent DNA ligase family profile" evidence="5">
    <location>
        <begin position="105"/>
        <end position="199"/>
    </location>
</feature>
<dbReference type="SUPFAM" id="SSF56091">
    <property type="entry name" value="DNA ligase/mRNA capping enzyme, catalytic domain"/>
    <property type="match status" value="1"/>
</dbReference>